<protein>
    <submittedName>
        <fullName evidence="3">Amidohydrolase</fullName>
    </submittedName>
</protein>
<evidence type="ECO:0000256" key="1">
    <source>
        <dbReference type="ARBA" id="ARBA00022801"/>
    </source>
</evidence>
<dbReference type="PANTHER" id="PTHR11014:SF169">
    <property type="entry name" value="CLAN MH, FAMILY M20, PEPTIDASE T-LIKE METALLOPEPTIDASE"/>
    <property type="match status" value="1"/>
</dbReference>
<dbReference type="InterPro" id="IPR036264">
    <property type="entry name" value="Bact_exopeptidase_dim_dom"/>
</dbReference>
<dbReference type="Gene3D" id="3.40.630.10">
    <property type="entry name" value="Zn peptidases"/>
    <property type="match status" value="1"/>
</dbReference>
<keyword evidence="4" id="KW-1185">Reference proteome</keyword>
<dbReference type="PANTHER" id="PTHR11014">
    <property type="entry name" value="PEPTIDASE M20 FAMILY MEMBER"/>
    <property type="match status" value="1"/>
</dbReference>
<dbReference type="SUPFAM" id="SSF53187">
    <property type="entry name" value="Zn-dependent exopeptidases"/>
    <property type="match status" value="1"/>
</dbReference>
<dbReference type="SUPFAM" id="SSF55031">
    <property type="entry name" value="Bacterial exopeptidase dimerisation domain"/>
    <property type="match status" value="1"/>
</dbReference>
<evidence type="ECO:0000259" key="2">
    <source>
        <dbReference type="Pfam" id="PF07687"/>
    </source>
</evidence>
<reference evidence="3 4" key="1">
    <citation type="submission" date="2024-06" db="EMBL/GenBank/DDBJ databases">
        <authorList>
            <person name="Kaempfer P."/>
            <person name="Viver T."/>
        </authorList>
    </citation>
    <scope>NUCLEOTIDE SEQUENCE [LARGE SCALE GENOMIC DNA]</scope>
    <source>
        <strain evidence="3 4">ST-87</strain>
    </source>
</reference>
<organism evidence="3 4">
    <name type="scientific">Flavobacterium plantiphilum</name>
    <dbReference type="NCBI Taxonomy" id="3163297"/>
    <lineage>
        <taxon>Bacteria</taxon>
        <taxon>Pseudomonadati</taxon>
        <taxon>Bacteroidota</taxon>
        <taxon>Flavobacteriia</taxon>
        <taxon>Flavobacteriales</taxon>
        <taxon>Flavobacteriaceae</taxon>
        <taxon>Flavobacterium</taxon>
    </lineage>
</organism>
<feature type="domain" description="Peptidase M20 dimerisation" evidence="2">
    <location>
        <begin position="185"/>
        <end position="282"/>
    </location>
</feature>
<accession>A0ABW8XRA3</accession>
<keyword evidence="1" id="KW-0378">Hydrolase</keyword>
<gene>
    <name evidence="3" type="ORF">ABS764_02345</name>
</gene>
<dbReference type="Pfam" id="PF01546">
    <property type="entry name" value="Peptidase_M20"/>
    <property type="match status" value="1"/>
</dbReference>
<evidence type="ECO:0000313" key="3">
    <source>
        <dbReference type="EMBL" id="MFL9829680.1"/>
    </source>
</evidence>
<dbReference type="NCBIfam" id="TIGR01891">
    <property type="entry name" value="amidohydrolases"/>
    <property type="match status" value="1"/>
</dbReference>
<evidence type="ECO:0000313" key="4">
    <source>
        <dbReference type="Proteomes" id="UP001629260"/>
    </source>
</evidence>
<dbReference type="RefSeq" id="WP_408079560.1">
    <property type="nucleotide sequence ID" value="NZ_JBELQA010000001.1"/>
</dbReference>
<dbReference type="EMBL" id="JBELQA010000001">
    <property type="protein sequence ID" value="MFL9829680.1"/>
    <property type="molecule type" value="Genomic_DNA"/>
</dbReference>
<dbReference type="InterPro" id="IPR011650">
    <property type="entry name" value="Peptidase_M20_dimer"/>
</dbReference>
<sequence>MESFNQYLDTVISFRKELHRHPEVSGKEVATANRIVSFLKQFPPDEMITAIGGTGIIAAYNGEKPGKTVLFRCELDALPIEEINNFEHRSVHKAVSHKCGHDGHMAILCGLAIKLHLKRPDTGAVFLLFQPSEEDGSGAQKVLSDTKFKSINPDYVFALHNLPAYPKNQIVVKNNTFTCAVNSIIIKLKGITAHAAEPEKGINPAQAIAAILSAYNKYSQPDSKKPKYCIITPVHIRMGKKAYGVSAGAGEIHFTVRSDSSVEMKNIAGYLEEKARSIADEYKLGISIKWVQTFEANENNSTAVDLVRVAANSNCLALLEKKTPFSWGEDFGLFTQKYKGAMFGIGIGKEKPALHNPDYDFEDEILQTGISIFHHISKQITDADKFNYRT</sequence>
<dbReference type="InterPro" id="IPR017439">
    <property type="entry name" value="Amidohydrolase"/>
</dbReference>
<dbReference type="InterPro" id="IPR002933">
    <property type="entry name" value="Peptidase_M20"/>
</dbReference>
<comment type="caution">
    <text evidence="3">The sequence shown here is derived from an EMBL/GenBank/DDBJ whole genome shotgun (WGS) entry which is preliminary data.</text>
</comment>
<name>A0ABW8XRA3_9FLAO</name>
<dbReference type="Proteomes" id="UP001629260">
    <property type="component" value="Unassembled WGS sequence"/>
</dbReference>
<dbReference type="PIRSF" id="PIRSF005962">
    <property type="entry name" value="Pept_M20D_amidohydro"/>
    <property type="match status" value="1"/>
</dbReference>
<proteinExistence type="predicted"/>
<dbReference type="Pfam" id="PF07687">
    <property type="entry name" value="M20_dimer"/>
    <property type="match status" value="1"/>
</dbReference>
<dbReference type="Gene3D" id="3.30.70.360">
    <property type="match status" value="1"/>
</dbReference>